<dbReference type="Gene3D" id="1.10.405.20">
    <property type="match status" value="1"/>
</dbReference>
<evidence type="ECO:0000313" key="2">
    <source>
        <dbReference type="Proteomes" id="UP000813444"/>
    </source>
</evidence>
<accession>A0A8K0SK82</accession>
<dbReference type="InterPro" id="IPR036188">
    <property type="entry name" value="FAD/NAD-bd_sf"/>
</dbReference>
<keyword evidence="2" id="KW-1185">Reference proteome</keyword>
<dbReference type="OrthoDB" id="68575at2759"/>
<protein>
    <recommendedName>
        <fullName evidence="3">Amine oxidase domain-containing protein</fullName>
    </recommendedName>
</protein>
<dbReference type="Pfam" id="PF13450">
    <property type="entry name" value="NAD_binding_8"/>
    <property type="match status" value="1"/>
</dbReference>
<sequence>MLLLALVTCAAASTLIRDVVVIGGGASGAHAALRLRDMNRTVLLVEQAPLLGGHVDSFADAATGVPHDYGVLSFNDIAVARPLFARLGIPVAPFGRTPATTLYADFSTGRPVDFTPPAQAAQSEALSRYLVECEKYERFLLPGYFDFPAPQDIPGDLLLPFHDFIRKHRLEDAVPRIFSTTGLGIGNIMDELTMYVMQVHGAPMARAMLGRIGAIVPASGRNQDVYDAIAKELGPEDVLLDTTVIEAHRGLHGVRLTVQNRKTKERTVIKANKLLMAIVPSAANMRPFAADAREKAVLSKFHATRIYTGIVTNEALPVNHSLYNVPASAAPNITTELPRLPFNGRFDYMGQGEYFRITAMVPADTGATAAQAVVQRNFDNLIKGSVVPTPRDAALKWVALSDHGYMHMRASAEDVKGGFIQEQYALQGHRSTWWTGATFSVNFQTTLWEFNEVLLPRMLATI</sequence>
<reference evidence="1" key="1">
    <citation type="journal article" date="2021" name="Nat. Commun.">
        <title>Genetic determinants of endophytism in the Arabidopsis root mycobiome.</title>
        <authorList>
            <person name="Mesny F."/>
            <person name="Miyauchi S."/>
            <person name="Thiergart T."/>
            <person name="Pickel B."/>
            <person name="Atanasova L."/>
            <person name="Karlsson M."/>
            <person name="Huettel B."/>
            <person name="Barry K.W."/>
            <person name="Haridas S."/>
            <person name="Chen C."/>
            <person name="Bauer D."/>
            <person name="Andreopoulos W."/>
            <person name="Pangilinan J."/>
            <person name="LaButti K."/>
            <person name="Riley R."/>
            <person name="Lipzen A."/>
            <person name="Clum A."/>
            <person name="Drula E."/>
            <person name="Henrissat B."/>
            <person name="Kohler A."/>
            <person name="Grigoriev I.V."/>
            <person name="Martin F.M."/>
            <person name="Hacquard S."/>
        </authorList>
    </citation>
    <scope>NUCLEOTIDE SEQUENCE</scope>
    <source>
        <strain evidence="1">MPI-CAGE-CH-0235</strain>
    </source>
</reference>
<evidence type="ECO:0000313" key="1">
    <source>
        <dbReference type="EMBL" id="KAH7310556.1"/>
    </source>
</evidence>
<gene>
    <name evidence="1" type="ORF">B0I35DRAFT_439267</name>
</gene>
<dbReference type="Gene3D" id="3.30.70.1990">
    <property type="match status" value="1"/>
</dbReference>
<comment type="caution">
    <text evidence="1">The sequence shown here is derived from an EMBL/GenBank/DDBJ whole genome shotgun (WGS) entry which is preliminary data.</text>
</comment>
<organism evidence="1 2">
    <name type="scientific">Stachybotrys elegans</name>
    <dbReference type="NCBI Taxonomy" id="80388"/>
    <lineage>
        <taxon>Eukaryota</taxon>
        <taxon>Fungi</taxon>
        <taxon>Dikarya</taxon>
        <taxon>Ascomycota</taxon>
        <taxon>Pezizomycotina</taxon>
        <taxon>Sordariomycetes</taxon>
        <taxon>Hypocreomycetidae</taxon>
        <taxon>Hypocreales</taxon>
        <taxon>Stachybotryaceae</taxon>
        <taxon>Stachybotrys</taxon>
    </lineage>
</organism>
<dbReference type="SUPFAM" id="SSF51905">
    <property type="entry name" value="FAD/NAD(P)-binding domain"/>
    <property type="match status" value="1"/>
</dbReference>
<evidence type="ECO:0008006" key="3">
    <source>
        <dbReference type="Google" id="ProtNLM"/>
    </source>
</evidence>
<dbReference type="Gene3D" id="3.50.50.60">
    <property type="entry name" value="FAD/NAD(P)-binding domain"/>
    <property type="match status" value="1"/>
</dbReference>
<name>A0A8K0SK82_9HYPO</name>
<dbReference type="Proteomes" id="UP000813444">
    <property type="component" value="Unassembled WGS sequence"/>
</dbReference>
<dbReference type="EMBL" id="JAGPNK010000012">
    <property type="protein sequence ID" value="KAH7310556.1"/>
    <property type="molecule type" value="Genomic_DNA"/>
</dbReference>
<dbReference type="AlphaFoldDB" id="A0A8K0SK82"/>
<proteinExistence type="predicted"/>